<dbReference type="CDD" id="cd00038">
    <property type="entry name" value="CAP_ED"/>
    <property type="match status" value="1"/>
</dbReference>
<evidence type="ECO:0000256" key="3">
    <source>
        <dbReference type="ARBA" id="ARBA00023163"/>
    </source>
</evidence>
<dbReference type="PROSITE" id="PS50042">
    <property type="entry name" value="CNMP_BINDING_3"/>
    <property type="match status" value="1"/>
</dbReference>
<evidence type="ECO:0000259" key="4">
    <source>
        <dbReference type="PROSITE" id="PS50042"/>
    </source>
</evidence>
<dbReference type="Gene3D" id="2.60.120.10">
    <property type="entry name" value="Jelly Rolls"/>
    <property type="match status" value="1"/>
</dbReference>
<dbReference type="EMBL" id="MCGG01000084">
    <property type="protein sequence ID" value="OEJ63787.1"/>
    <property type="molecule type" value="Genomic_DNA"/>
</dbReference>
<gene>
    <name evidence="6" type="ORF">BEN30_17270</name>
</gene>
<evidence type="ECO:0000313" key="7">
    <source>
        <dbReference type="Proteomes" id="UP000095347"/>
    </source>
</evidence>
<feature type="domain" description="Cyclic nucleotide-binding" evidence="4">
    <location>
        <begin position="26"/>
        <end position="129"/>
    </location>
</feature>
<dbReference type="Pfam" id="PF13545">
    <property type="entry name" value="HTH_Crp_2"/>
    <property type="match status" value="1"/>
</dbReference>
<dbReference type="STRING" id="28181.BEN30_17270"/>
<name>A0A1E5Q371_9PROT</name>
<dbReference type="AlphaFoldDB" id="A0A1E5Q371"/>
<dbReference type="InterPro" id="IPR000595">
    <property type="entry name" value="cNMP-bd_dom"/>
</dbReference>
<dbReference type="GO" id="GO:0005829">
    <property type="term" value="C:cytosol"/>
    <property type="evidence" value="ECO:0007669"/>
    <property type="project" value="TreeGrafter"/>
</dbReference>
<dbReference type="InterPro" id="IPR036388">
    <property type="entry name" value="WH-like_DNA-bd_sf"/>
</dbReference>
<keyword evidence="1" id="KW-0805">Transcription regulation</keyword>
<evidence type="ECO:0000259" key="5">
    <source>
        <dbReference type="PROSITE" id="PS51063"/>
    </source>
</evidence>
<feature type="domain" description="HTH crp-type" evidence="5">
    <location>
        <begin position="160"/>
        <end position="229"/>
    </location>
</feature>
<dbReference type="SUPFAM" id="SSF51206">
    <property type="entry name" value="cAMP-binding domain-like"/>
    <property type="match status" value="1"/>
</dbReference>
<dbReference type="InterPro" id="IPR050397">
    <property type="entry name" value="Env_Response_Regulators"/>
</dbReference>
<sequence>MNHTLKAKTTAMLSQEDFESIASVPFFAHIPTELLASLTVSASVTTYSQAGLLFNHNEPADTIYVLLDGMVTISLYHEDGTQAIIDTITPVSTFAEAAAFHEGSYPATAEYTAGSKIIAIPVSLFLNQLESSSKTAFSILGSLALRERDLATQLDTLKLHSPTQRMIEYLLEQIPEDENGAYSLTLPFDKGLTAKKLGITAVSLSRLLARLSQYGVKNSRKSIHIANVTKLRTYLEDSKKKKR</sequence>
<dbReference type="Gene3D" id="1.10.10.10">
    <property type="entry name" value="Winged helix-like DNA-binding domain superfamily/Winged helix DNA-binding domain"/>
    <property type="match status" value="1"/>
</dbReference>
<evidence type="ECO:0008006" key="8">
    <source>
        <dbReference type="Google" id="ProtNLM"/>
    </source>
</evidence>
<dbReference type="GO" id="GO:0003700">
    <property type="term" value="F:DNA-binding transcription factor activity"/>
    <property type="evidence" value="ECO:0007669"/>
    <property type="project" value="TreeGrafter"/>
</dbReference>
<dbReference type="OrthoDB" id="190787at2"/>
<dbReference type="GO" id="GO:0003677">
    <property type="term" value="F:DNA binding"/>
    <property type="evidence" value="ECO:0007669"/>
    <property type="project" value="UniProtKB-KW"/>
</dbReference>
<dbReference type="InterPro" id="IPR012318">
    <property type="entry name" value="HTH_CRP"/>
</dbReference>
<organism evidence="6 7">
    <name type="scientific">Magnetovibrio blakemorei</name>
    <dbReference type="NCBI Taxonomy" id="28181"/>
    <lineage>
        <taxon>Bacteria</taxon>
        <taxon>Pseudomonadati</taxon>
        <taxon>Pseudomonadota</taxon>
        <taxon>Alphaproteobacteria</taxon>
        <taxon>Rhodospirillales</taxon>
        <taxon>Magnetovibrionaceae</taxon>
        <taxon>Magnetovibrio</taxon>
    </lineage>
</organism>
<dbReference type="PANTHER" id="PTHR24567">
    <property type="entry name" value="CRP FAMILY TRANSCRIPTIONAL REGULATORY PROTEIN"/>
    <property type="match status" value="1"/>
</dbReference>
<proteinExistence type="predicted"/>
<accession>A0A1E5Q371</accession>
<dbReference type="PROSITE" id="PS51063">
    <property type="entry name" value="HTH_CRP_2"/>
    <property type="match status" value="1"/>
</dbReference>
<dbReference type="SMART" id="SM00100">
    <property type="entry name" value="cNMP"/>
    <property type="match status" value="1"/>
</dbReference>
<evidence type="ECO:0000256" key="2">
    <source>
        <dbReference type="ARBA" id="ARBA00023125"/>
    </source>
</evidence>
<protein>
    <recommendedName>
        <fullName evidence="8">Crp/Fnr family transcriptional regulator</fullName>
    </recommendedName>
</protein>
<dbReference type="PANTHER" id="PTHR24567:SF26">
    <property type="entry name" value="REGULATORY PROTEIN YEIL"/>
    <property type="match status" value="1"/>
</dbReference>
<keyword evidence="7" id="KW-1185">Reference proteome</keyword>
<evidence type="ECO:0000256" key="1">
    <source>
        <dbReference type="ARBA" id="ARBA00023015"/>
    </source>
</evidence>
<dbReference type="InterPro" id="IPR014710">
    <property type="entry name" value="RmlC-like_jellyroll"/>
</dbReference>
<dbReference type="InterPro" id="IPR018490">
    <property type="entry name" value="cNMP-bd_dom_sf"/>
</dbReference>
<dbReference type="RefSeq" id="WP_069959538.1">
    <property type="nucleotide sequence ID" value="NZ_MCGG01000084.1"/>
</dbReference>
<keyword evidence="2" id="KW-0238">DNA-binding</keyword>
<dbReference type="Proteomes" id="UP000095347">
    <property type="component" value="Unassembled WGS sequence"/>
</dbReference>
<dbReference type="Pfam" id="PF00027">
    <property type="entry name" value="cNMP_binding"/>
    <property type="match status" value="1"/>
</dbReference>
<evidence type="ECO:0000313" key="6">
    <source>
        <dbReference type="EMBL" id="OEJ63787.1"/>
    </source>
</evidence>
<keyword evidence="3" id="KW-0804">Transcription</keyword>
<reference evidence="7" key="1">
    <citation type="submission" date="2016-07" db="EMBL/GenBank/DDBJ databases">
        <authorList>
            <person name="Florea S."/>
            <person name="Webb J.S."/>
            <person name="Jaromczyk J."/>
            <person name="Schardl C.L."/>
        </authorList>
    </citation>
    <scope>NUCLEOTIDE SEQUENCE [LARGE SCALE GENOMIC DNA]</scope>
    <source>
        <strain evidence="7">MV-1</strain>
    </source>
</reference>
<comment type="caution">
    <text evidence="6">The sequence shown here is derived from an EMBL/GenBank/DDBJ whole genome shotgun (WGS) entry which is preliminary data.</text>
</comment>